<protein>
    <submittedName>
        <fullName evidence="3">Bifunctional protein GlmU</fullName>
    </submittedName>
</protein>
<dbReference type="Gene3D" id="3.30.1330.80">
    <property type="entry name" value="Hypothetical protein, similar to alpha- acetolactate decarboxylase, domain 2"/>
    <property type="match status" value="1"/>
</dbReference>
<reference evidence="3" key="1">
    <citation type="submission" date="2021-05" db="EMBL/GenBank/DDBJ databases">
        <authorList>
            <person name="Alioto T."/>
            <person name="Alioto T."/>
            <person name="Gomez Garrido J."/>
        </authorList>
    </citation>
    <scope>NUCLEOTIDE SEQUENCE</scope>
</reference>
<evidence type="ECO:0000259" key="2">
    <source>
        <dbReference type="PROSITE" id="PS51742"/>
    </source>
</evidence>
<dbReference type="SUPFAM" id="SSF117856">
    <property type="entry name" value="AF0104/ALDC/Ptd012-like"/>
    <property type="match status" value="1"/>
</dbReference>
<dbReference type="Pfam" id="PF03479">
    <property type="entry name" value="PCC"/>
    <property type="match status" value="1"/>
</dbReference>
<dbReference type="CDD" id="cd11378">
    <property type="entry name" value="DUF296"/>
    <property type="match status" value="1"/>
</dbReference>
<evidence type="ECO:0000313" key="3">
    <source>
        <dbReference type="EMBL" id="CAG6639866.1"/>
    </source>
</evidence>
<dbReference type="PANTHER" id="PTHR34988:SF1">
    <property type="entry name" value="DNA-BINDING PROTEIN"/>
    <property type="match status" value="1"/>
</dbReference>
<keyword evidence="1" id="KW-0812">Transmembrane</keyword>
<feature type="transmembrane region" description="Helical" evidence="1">
    <location>
        <begin position="241"/>
        <end position="262"/>
    </location>
</feature>
<dbReference type="PANTHER" id="PTHR34988">
    <property type="entry name" value="PROTEIN, PUTATIVE-RELATED"/>
    <property type="match status" value="1"/>
</dbReference>
<organism evidence="3">
    <name type="scientific">Cacopsylla melanoneura</name>
    <dbReference type="NCBI Taxonomy" id="428564"/>
    <lineage>
        <taxon>Eukaryota</taxon>
        <taxon>Metazoa</taxon>
        <taxon>Ecdysozoa</taxon>
        <taxon>Arthropoda</taxon>
        <taxon>Hexapoda</taxon>
        <taxon>Insecta</taxon>
        <taxon>Pterygota</taxon>
        <taxon>Neoptera</taxon>
        <taxon>Paraneoptera</taxon>
        <taxon>Hemiptera</taxon>
        <taxon>Sternorrhyncha</taxon>
        <taxon>Psylloidea</taxon>
        <taxon>Psyllidae</taxon>
        <taxon>Psyllinae</taxon>
        <taxon>Cacopsylla</taxon>
    </lineage>
</organism>
<name>A0A8D8QYN3_9HEMI</name>
<dbReference type="AlphaFoldDB" id="A0A8D8QYN3"/>
<keyword evidence="1" id="KW-1133">Transmembrane helix</keyword>
<feature type="domain" description="PPC" evidence="2">
    <location>
        <begin position="94"/>
        <end position="232"/>
    </location>
</feature>
<proteinExistence type="predicted"/>
<dbReference type="InterPro" id="IPR005175">
    <property type="entry name" value="PPC_dom"/>
</dbReference>
<evidence type="ECO:0000256" key="1">
    <source>
        <dbReference type="SAM" id="Phobius"/>
    </source>
</evidence>
<accession>A0A8D8QYN3</accession>
<keyword evidence="1" id="KW-0472">Membrane</keyword>
<sequence length="264" mass="30116">MNYNSNNLKKKINLVLKSEHNVLRRDVKPNDTNHLGFIWLFPTLFRVGVTFSNSRSLYFVFSLGCSYIISNTMTSSHIPLDMTQLPIDNMIHRSDDMRVFTMRLHRGQDLRKKLEQLLIDRRLKCAFIISCVGSLSKCTLRYASSFYGEEQIQTLNEYTEIVSLVGTLSQEGCHLHLSVADSQGGVKGGHLMGGDSECIVQTTAEIVLGCVHNIEFGRVMDPSTGYKELVIRNFQYSHSPVSWLLFLTPCLCFLLFFGFMMYSR</sequence>
<dbReference type="PROSITE" id="PS51742">
    <property type="entry name" value="PPC"/>
    <property type="match status" value="1"/>
</dbReference>
<dbReference type="EMBL" id="HBUF01109255">
    <property type="protein sequence ID" value="CAG6639866.1"/>
    <property type="molecule type" value="Transcribed_RNA"/>
</dbReference>